<evidence type="ECO:0000256" key="6">
    <source>
        <dbReference type="ARBA" id="ARBA00023002"/>
    </source>
</evidence>
<keyword evidence="3" id="KW-0285">Flavoprotein</keyword>
<dbReference type="Gene3D" id="3.20.20.70">
    <property type="entry name" value="Aldolase class I"/>
    <property type="match status" value="1"/>
</dbReference>
<name>A0ABU3EEQ7_9RHOB</name>
<comment type="caution">
    <text evidence="8">The sequence shown here is derived from an EMBL/GenBank/DDBJ whole genome shotgun (WGS) entry which is preliminary data.</text>
</comment>
<dbReference type="Gene3D" id="2.30.26.10">
    <property type="entry name" value="Dihydroorotate Dehydrogenase A, chain A, domain 2"/>
    <property type="match status" value="1"/>
</dbReference>
<evidence type="ECO:0000256" key="4">
    <source>
        <dbReference type="ARBA" id="ARBA00022643"/>
    </source>
</evidence>
<dbReference type="InterPro" id="IPR023359">
    <property type="entry name" value="Dihydro_DH_chainA_dom2"/>
</dbReference>
<dbReference type="EMBL" id="JAVRQI010000008">
    <property type="protein sequence ID" value="MDT1062620.1"/>
    <property type="molecule type" value="Genomic_DNA"/>
</dbReference>
<dbReference type="InterPro" id="IPR005720">
    <property type="entry name" value="Dihydroorotate_DH_cat"/>
</dbReference>
<keyword evidence="5" id="KW-0665">Pyrimidine biosynthesis</keyword>
<evidence type="ECO:0000256" key="1">
    <source>
        <dbReference type="ARBA" id="ARBA00001917"/>
    </source>
</evidence>
<dbReference type="PANTHER" id="PTHR48109:SF1">
    <property type="entry name" value="DIHYDROOROTATE DEHYDROGENASE (FUMARATE)"/>
    <property type="match status" value="1"/>
</dbReference>
<organism evidence="8 9">
    <name type="scientific">Paracoccus broussonetiae</name>
    <dbReference type="NCBI Taxonomy" id="3075834"/>
    <lineage>
        <taxon>Bacteria</taxon>
        <taxon>Pseudomonadati</taxon>
        <taxon>Pseudomonadota</taxon>
        <taxon>Alphaproteobacteria</taxon>
        <taxon>Rhodobacterales</taxon>
        <taxon>Paracoccaceae</taxon>
        <taxon>Paracoccus</taxon>
    </lineage>
</organism>
<keyword evidence="4" id="KW-0288">FMN</keyword>
<comment type="pathway">
    <text evidence="2">Pyrimidine metabolism; UMP biosynthesis via de novo pathway.</text>
</comment>
<dbReference type="SUPFAM" id="SSF51395">
    <property type="entry name" value="FMN-linked oxidoreductases"/>
    <property type="match status" value="1"/>
</dbReference>
<protein>
    <recommendedName>
        <fullName evidence="7">Dihydroorotate dehydrogenase catalytic domain-containing protein</fullName>
    </recommendedName>
</protein>
<reference evidence="9" key="1">
    <citation type="submission" date="2023-07" db="EMBL/GenBank/DDBJ databases">
        <title>Characterization of two Paracoccaceae strains isolated from Phycosphere and proposal of Xinfangfangia lacusdiani sp. nov.</title>
        <authorList>
            <person name="Deng Y."/>
            <person name="Zhang Y.Q."/>
        </authorList>
    </citation>
    <scope>NUCLEOTIDE SEQUENCE [LARGE SCALE GENOMIC DNA]</scope>
    <source>
        <strain evidence="9">CPCC 101403</strain>
    </source>
</reference>
<dbReference type="PANTHER" id="PTHR48109">
    <property type="entry name" value="DIHYDROOROTATE DEHYDROGENASE (QUINONE), MITOCHONDRIAL-RELATED"/>
    <property type="match status" value="1"/>
</dbReference>
<sequence length="315" mass="33948">MDLSVTVPMGARNVTFRNPIMTAAGTFGNIIEYMDVIDITQLGAVVANSFLPWQGEPNRCRRFAHTEHGYLSAFGINNMTLDRFIAEILPHLPAEEVPIFVDIKAPTRAQLVQMIRACVASGRIAGVEVNGNFPYAGRDEPSYWDNPANNEDMFRALSAAADGKVVLWSKAATSAKMVIEDFVSASERGGADGTVLFNAIPGARIDIHRRAFVCGSTGFGGYSGSGVKPFALWRCVQAAQVATRPVIGAGGIVTAEDVVEYIMAGAHLVQIGAASMSRPDYFPRLIDDLRELLERLGIASLDEIRGCARVETAPV</sequence>
<keyword evidence="6" id="KW-0560">Oxidoreductase</keyword>
<dbReference type="InterPro" id="IPR013785">
    <property type="entry name" value="Aldolase_TIM"/>
</dbReference>
<dbReference type="RefSeq" id="WP_311759718.1">
    <property type="nucleotide sequence ID" value="NZ_JAVRQI010000008.1"/>
</dbReference>
<evidence type="ECO:0000313" key="8">
    <source>
        <dbReference type="EMBL" id="MDT1062620.1"/>
    </source>
</evidence>
<keyword evidence="9" id="KW-1185">Reference proteome</keyword>
<evidence type="ECO:0000256" key="5">
    <source>
        <dbReference type="ARBA" id="ARBA00022975"/>
    </source>
</evidence>
<dbReference type="InterPro" id="IPR050074">
    <property type="entry name" value="DHO_dehydrogenase"/>
</dbReference>
<accession>A0ABU3EEQ7</accession>
<dbReference type="Pfam" id="PF01180">
    <property type="entry name" value="DHO_dh"/>
    <property type="match status" value="1"/>
</dbReference>
<evidence type="ECO:0000259" key="7">
    <source>
        <dbReference type="Pfam" id="PF01180"/>
    </source>
</evidence>
<proteinExistence type="predicted"/>
<dbReference type="Proteomes" id="UP001251085">
    <property type="component" value="Unassembled WGS sequence"/>
</dbReference>
<feature type="domain" description="Dihydroorotate dehydrogenase catalytic" evidence="7">
    <location>
        <begin position="13"/>
        <end position="293"/>
    </location>
</feature>
<comment type="cofactor">
    <cofactor evidence="1">
        <name>FMN</name>
        <dbReference type="ChEBI" id="CHEBI:58210"/>
    </cofactor>
</comment>
<dbReference type="PIRSF" id="PIRSF000164">
    <property type="entry name" value="DHO_oxidase"/>
    <property type="match status" value="1"/>
</dbReference>
<dbReference type="InterPro" id="IPR012135">
    <property type="entry name" value="Dihydroorotate_DH_1_2"/>
</dbReference>
<dbReference type="InterPro" id="IPR001295">
    <property type="entry name" value="Dihydroorotate_DH_CS"/>
</dbReference>
<evidence type="ECO:0000256" key="3">
    <source>
        <dbReference type="ARBA" id="ARBA00022630"/>
    </source>
</evidence>
<dbReference type="PROSITE" id="PS00912">
    <property type="entry name" value="DHODEHASE_2"/>
    <property type="match status" value="1"/>
</dbReference>
<evidence type="ECO:0000256" key="2">
    <source>
        <dbReference type="ARBA" id="ARBA00004725"/>
    </source>
</evidence>
<evidence type="ECO:0000313" key="9">
    <source>
        <dbReference type="Proteomes" id="UP001251085"/>
    </source>
</evidence>
<gene>
    <name evidence="8" type="ORF">RM190_12145</name>
</gene>